<dbReference type="InterPro" id="IPR009081">
    <property type="entry name" value="PP-bd_ACP"/>
</dbReference>
<dbReference type="Gene3D" id="1.10.1200.10">
    <property type="entry name" value="ACP-like"/>
    <property type="match status" value="1"/>
</dbReference>
<protein>
    <submittedName>
        <fullName evidence="2">Acyl carrier protein</fullName>
    </submittedName>
</protein>
<reference evidence="2" key="1">
    <citation type="submission" date="2024-06" db="EMBL/GenBank/DDBJ databases">
        <title>Multiomics insights into the TNT degradation mechanism by Pantoea sp. BJ2 isolated from an ammunition destruction site.</title>
        <authorList>
            <person name="Luo J."/>
        </authorList>
    </citation>
    <scope>NUCLEOTIDE SEQUENCE</scope>
    <source>
        <strain evidence="2">BJ2</strain>
        <plasmid evidence="2">plasmindB</plasmid>
    </source>
</reference>
<feature type="domain" description="Carrier" evidence="1">
    <location>
        <begin position="7"/>
        <end position="71"/>
    </location>
</feature>
<dbReference type="InterPro" id="IPR036736">
    <property type="entry name" value="ACP-like_sf"/>
</dbReference>
<organism evidence="2">
    <name type="scientific">Pantoea sp. BJ2</name>
    <dbReference type="NCBI Taxonomy" id="3141322"/>
    <lineage>
        <taxon>Bacteria</taxon>
        <taxon>Pseudomonadati</taxon>
        <taxon>Pseudomonadota</taxon>
        <taxon>Gammaproteobacteria</taxon>
        <taxon>Enterobacterales</taxon>
        <taxon>Erwiniaceae</taxon>
        <taxon>Pantoea</taxon>
    </lineage>
</organism>
<dbReference type="RefSeq" id="WP_350262575.1">
    <property type="nucleotide sequence ID" value="NZ_CP158294.1"/>
</dbReference>
<accession>A0AAU7U3V1</accession>
<gene>
    <name evidence="2" type="ORF">AAF463_24745</name>
</gene>
<dbReference type="SUPFAM" id="SSF47336">
    <property type="entry name" value="ACP-like"/>
    <property type="match status" value="1"/>
</dbReference>
<name>A0AAU7U3V1_9GAMM</name>
<sequence length="82" mass="9666">MRETEKQIRLILAELMHTKSEKLKSGDNLNETLGADYPMYKMIILRIQQKFDVSFSSEEVENLQSIRDMVHKVNIKKCSKKH</sequence>
<geneLocation type="plasmid" evidence="2">
    <name>plasmindB</name>
</geneLocation>
<evidence type="ECO:0000313" key="2">
    <source>
        <dbReference type="EMBL" id="XBV47534.1"/>
    </source>
</evidence>
<keyword evidence="2" id="KW-0614">Plasmid</keyword>
<dbReference type="AlphaFoldDB" id="A0AAU7U3V1"/>
<dbReference type="EMBL" id="CP158294">
    <property type="protein sequence ID" value="XBV47534.1"/>
    <property type="molecule type" value="Genomic_DNA"/>
</dbReference>
<dbReference type="Pfam" id="PF00550">
    <property type="entry name" value="PP-binding"/>
    <property type="match status" value="1"/>
</dbReference>
<evidence type="ECO:0000259" key="1">
    <source>
        <dbReference type="Pfam" id="PF00550"/>
    </source>
</evidence>
<proteinExistence type="predicted"/>